<feature type="domain" description="HTH araC/xylS-type" evidence="4">
    <location>
        <begin position="160"/>
        <end position="248"/>
    </location>
</feature>
<dbReference type="Pfam" id="PF12833">
    <property type="entry name" value="HTH_18"/>
    <property type="match status" value="1"/>
</dbReference>
<proteinExistence type="predicted"/>
<evidence type="ECO:0000259" key="4">
    <source>
        <dbReference type="PROSITE" id="PS01124"/>
    </source>
</evidence>
<dbReference type="Proteomes" id="UP001500621">
    <property type="component" value="Unassembled WGS sequence"/>
</dbReference>
<dbReference type="PROSITE" id="PS01124">
    <property type="entry name" value="HTH_ARAC_FAMILY_2"/>
    <property type="match status" value="1"/>
</dbReference>
<name>A0ABP8WQJ5_9ACTN</name>
<dbReference type="InterPro" id="IPR018060">
    <property type="entry name" value="HTH_AraC"/>
</dbReference>
<keyword evidence="6" id="KW-1185">Reference proteome</keyword>
<keyword evidence="2" id="KW-0238">DNA-binding</keyword>
<dbReference type="PANTHER" id="PTHR46796">
    <property type="entry name" value="HTH-TYPE TRANSCRIPTIONAL ACTIVATOR RHAS-RELATED"/>
    <property type="match status" value="1"/>
</dbReference>
<dbReference type="InterPro" id="IPR050204">
    <property type="entry name" value="AraC_XylS_family_regulators"/>
</dbReference>
<evidence type="ECO:0000313" key="5">
    <source>
        <dbReference type="EMBL" id="GAA4693005.1"/>
    </source>
</evidence>
<dbReference type="InterPro" id="IPR009057">
    <property type="entry name" value="Homeodomain-like_sf"/>
</dbReference>
<protein>
    <submittedName>
        <fullName evidence="5">AraC family transcriptional regulator</fullName>
    </submittedName>
</protein>
<keyword evidence="3" id="KW-0804">Transcription</keyword>
<dbReference type="EMBL" id="BAABIM010000003">
    <property type="protein sequence ID" value="GAA4693005.1"/>
    <property type="molecule type" value="Genomic_DNA"/>
</dbReference>
<evidence type="ECO:0000313" key="6">
    <source>
        <dbReference type="Proteomes" id="UP001500621"/>
    </source>
</evidence>
<keyword evidence="1" id="KW-0805">Transcription regulation</keyword>
<accession>A0ABP8WQJ5</accession>
<sequence length="263" mass="28204">MHPALRPHLDSLVVYDVDLGGPGVQIGMPAPTGTVVLPLEERLDVGWAGAESTRVSSWATTSGLALRPAEIRHGERQVGVQLALTLTGARALLGVPAAELAGRMVDLGDVDPALRHLPEQLAGAPRQRRSDVVVAALLGALERHGGYAPRPEVGRSLALLTRGAGVQQVADEVGYSRRHLRDLVVAESGLPPQQVLRLARFARSHRLARDPARPLETVAAEAGYSDQSHLTRDWRELAGVGPGEWRRRELPFVQDAVVDVLPG</sequence>
<gene>
    <name evidence="5" type="ORF">GCM10023226_33670</name>
</gene>
<dbReference type="PANTHER" id="PTHR46796:SF15">
    <property type="entry name" value="BLL1074 PROTEIN"/>
    <property type="match status" value="1"/>
</dbReference>
<comment type="caution">
    <text evidence="5">The sequence shown here is derived from an EMBL/GenBank/DDBJ whole genome shotgun (WGS) entry which is preliminary data.</text>
</comment>
<evidence type="ECO:0000256" key="2">
    <source>
        <dbReference type="ARBA" id="ARBA00023125"/>
    </source>
</evidence>
<evidence type="ECO:0000256" key="3">
    <source>
        <dbReference type="ARBA" id="ARBA00023163"/>
    </source>
</evidence>
<evidence type="ECO:0000256" key="1">
    <source>
        <dbReference type="ARBA" id="ARBA00023015"/>
    </source>
</evidence>
<organism evidence="5 6">
    <name type="scientific">Nocardioides nanhaiensis</name>
    <dbReference type="NCBI Taxonomy" id="1476871"/>
    <lineage>
        <taxon>Bacteria</taxon>
        <taxon>Bacillati</taxon>
        <taxon>Actinomycetota</taxon>
        <taxon>Actinomycetes</taxon>
        <taxon>Propionibacteriales</taxon>
        <taxon>Nocardioidaceae</taxon>
        <taxon>Nocardioides</taxon>
    </lineage>
</organism>
<dbReference type="RefSeq" id="WP_345267977.1">
    <property type="nucleotide sequence ID" value="NZ_BAABIM010000003.1"/>
</dbReference>
<reference evidence="6" key="1">
    <citation type="journal article" date="2019" name="Int. J. Syst. Evol. Microbiol.">
        <title>The Global Catalogue of Microorganisms (GCM) 10K type strain sequencing project: providing services to taxonomists for standard genome sequencing and annotation.</title>
        <authorList>
            <consortium name="The Broad Institute Genomics Platform"/>
            <consortium name="The Broad Institute Genome Sequencing Center for Infectious Disease"/>
            <person name="Wu L."/>
            <person name="Ma J."/>
        </authorList>
    </citation>
    <scope>NUCLEOTIDE SEQUENCE [LARGE SCALE GENOMIC DNA]</scope>
    <source>
        <strain evidence="6">JCM 18127</strain>
    </source>
</reference>
<dbReference type="SUPFAM" id="SSF46689">
    <property type="entry name" value="Homeodomain-like"/>
    <property type="match status" value="1"/>
</dbReference>
<dbReference type="Gene3D" id="1.10.10.60">
    <property type="entry name" value="Homeodomain-like"/>
    <property type="match status" value="1"/>
</dbReference>
<dbReference type="SMART" id="SM00342">
    <property type="entry name" value="HTH_ARAC"/>
    <property type="match status" value="1"/>
</dbReference>